<evidence type="ECO:0000313" key="1">
    <source>
        <dbReference type="EMBL" id="MEJ8474968.1"/>
    </source>
</evidence>
<gene>
    <name evidence="1" type="ORF">V6575_12795</name>
</gene>
<comment type="caution">
    <text evidence="1">The sequence shown here is derived from an EMBL/GenBank/DDBJ whole genome shotgun (WGS) entry which is preliminary data.</text>
</comment>
<organism evidence="1 2">
    <name type="scientific">Roseibium algae</name>
    <dbReference type="NCBI Taxonomy" id="3123038"/>
    <lineage>
        <taxon>Bacteria</taxon>
        <taxon>Pseudomonadati</taxon>
        <taxon>Pseudomonadota</taxon>
        <taxon>Alphaproteobacteria</taxon>
        <taxon>Hyphomicrobiales</taxon>
        <taxon>Stappiaceae</taxon>
        <taxon>Roseibium</taxon>
    </lineage>
</organism>
<sequence>MAPAPQLNARSERSTFWTRVKAYVPIYKPTESLFEKTTEAKRSAEPLWTDARGCQAFLIARIAATGMGGR</sequence>
<keyword evidence="2" id="KW-1185">Reference proteome</keyword>
<evidence type="ECO:0000313" key="2">
    <source>
        <dbReference type="Proteomes" id="UP001385499"/>
    </source>
</evidence>
<reference evidence="1 2" key="1">
    <citation type="submission" date="2024-02" db="EMBL/GenBank/DDBJ databases">
        <title>Roseibium algae sp. nov., isolated from marine alga (Grateloupia sp.), showing potential in myo-inositol conversion.</title>
        <authorList>
            <person name="Wang Y."/>
        </authorList>
    </citation>
    <scope>NUCLEOTIDE SEQUENCE [LARGE SCALE GENOMIC DNA]</scope>
    <source>
        <strain evidence="1 2">H3510</strain>
    </source>
</reference>
<dbReference type="Proteomes" id="UP001385499">
    <property type="component" value="Unassembled WGS sequence"/>
</dbReference>
<dbReference type="RefSeq" id="WP_340274794.1">
    <property type="nucleotide sequence ID" value="NZ_JBAKIA010000007.1"/>
</dbReference>
<protein>
    <submittedName>
        <fullName evidence="1">Uncharacterized protein</fullName>
    </submittedName>
</protein>
<proteinExistence type="predicted"/>
<name>A0ABU8TLD1_9HYPH</name>
<dbReference type="EMBL" id="JBAKIA010000007">
    <property type="protein sequence ID" value="MEJ8474968.1"/>
    <property type="molecule type" value="Genomic_DNA"/>
</dbReference>
<accession>A0ABU8TLD1</accession>